<organism evidence="1 3">
    <name type="scientific">Orrella dioscoreae</name>
    <dbReference type="NCBI Taxonomy" id="1851544"/>
    <lineage>
        <taxon>Bacteria</taxon>
        <taxon>Pseudomonadati</taxon>
        <taxon>Pseudomonadota</taxon>
        <taxon>Betaproteobacteria</taxon>
        <taxon>Burkholderiales</taxon>
        <taxon>Alcaligenaceae</taxon>
        <taxon>Orrella</taxon>
    </lineage>
</organism>
<proteinExistence type="predicted"/>
<accession>A0A1C3K2J6</accession>
<protein>
    <submittedName>
        <fullName evidence="1">Hypothetical 20.3 kDa protein</fullName>
    </submittedName>
</protein>
<dbReference type="InterPro" id="IPR053842">
    <property type="entry name" value="NikA-like"/>
</dbReference>
<dbReference type="STRING" id="1851544.ODI_01350"/>
<dbReference type="AlphaFoldDB" id="A0A1C3K2J6"/>
<dbReference type="EMBL" id="LT907988">
    <property type="protein sequence ID" value="SOE52096.1"/>
    <property type="molecule type" value="Genomic_DNA"/>
</dbReference>
<dbReference type="Pfam" id="PF21983">
    <property type="entry name" value="NikA-like"/>
    <property type="match status" value="1"/>
</dbReference>
<reference evidence="2 3" key="2">
    <citation type="submission" date="2017-08" db="EMBL/GenBank/DDBJ databases">
        <authorList>
            <person name="de Groot N.N."/>
        </authorList>
    </citation>
    <scope>NUCLEOTIDE SEQUENCE [LARGE SCALE GENOMIC DNA]</scope>
    <source>
        <strain evidence="2">Orrdi1</strain>
    </source>
</reference>
<gene>
    <name evidence="1" type="ORF">ODI_01350</name>
    <name evidence="2" type="ORF">ODI_R3917</name>
</gene>
<dbReference type="GO" id="GO:0006355">
    <property type="term" value="P:regulation of DNA-templated transcription"/>
    <property type="evidence" value="ECO:0007669"/>
    <property type="project" value="InterPro"/>
</dbReference>
<dbReference type="KEGG" id="odi:ODI_R3917"/>
<evidence type="ECO:0000313" key="1">
    <source>
        <dbReference type="EMBL" id="SBT25723.1"/>
    </source>
</evidence>
<dbReference type="Proteomes" id="UP000078558">
    <property type="component" value="Chromosome I"/>
</dbReference>
<sequence>MKSNKATLSVRLNGDLKQRWKAYCEQRDTNPSDALRQVILRLLNGVSTHDSTKASAYEQPDTSRRRMEVRLTETEYARIEALALQRGMSANRWVIHLIRANLSGEPQFGMTELRTLGESNSRLLAIGRNLNQIARHMNAGRALETVVTAERIDTLTRHIKTHTARVADIMRANIDRWRLE</sequence>
<dbReference type="EMBL" id="FLRC01000022">
    <property type="protein sequence ID" value="SBT25723.1"/>
    <property type="molecule type" value="Genomic_DNA"/>
</dbReference>
<dbReference type="OrthoDB" id="9789818at2"/>
<reference evidence="1 3" key="1">
    <citation type="submission" date="2016-06" db="EMBL/GenBank/DDBJ databases">
        <authorList>
            <person name="Kjaerup R.B."/>
            <person name="Dalgaard T.S."/>
            <person name="Juul-Madsen H.R."/>
        </authorList>
    </citation>
    <scope>NUCLEOTIDE SEQUENCE [LARGE SCALE GENOMIC DNA]</scope>
    <source>
        <strain evidence="1">Orrdi1</strain>
    </source>
</reference>
<dbReference type="InterPro" id="IPR010985">
    <property type="entry name" value="Ribbon_hlx_hlx"/>
</dbReference>
<evidence type="ECO:0000313" key="2">
    <source>
        <dbReference type="EMBL" id="SOE52096.1"/>
    </source>
</evidence>
<keyword evidence="3" id="KW-1185">Reference proteome</keyword>
<dbReference type="RefSeq" id="WP_067754184.1">
    <property type="nucleotide sequence ID" value="NZ_LT907988.1"/>
</dbReference>
<evidence type="ECO:0000313" key="3">
    <source>
        <dbReference type="Proteomes" id="UP000078558"/>
    </source>
</evidence>
<name>A0A1C3K2J6_9BURK</name>
<dbReference type="SUPFAM" id="SSF47598">
    <property type="entry name" value="Ribbon-helix-helix"/>
    <property type="match status" value="2"/>
</dbReference>